<feature type="compositionally biased region" description="Basic and acidic residues" evidence="1">
    <location>
        <begin position="137"/>
        <end position="146"/>
    </location>
</feature>
<gene>
    <name evidence="2" type="ORF">BT63DRAFT_440211</name>
</gene>
<feature type="compositionally biased region" description="Polar residues" evidence="1">
    <location>
        <begin position="108"/>
        <end position="123"/>
    </location>
</feature>
<evidence type="ECO:0000313" key="2">
    <source>
        <dbReference type="EMBL" id="KAF2669593.1"/>
    </source>
</evidence>
<reference evidence="2" key="1">
    <citation type="journal article" date="2020" name="Stud. Mycol.">
        <title>101 Dothideomycetes genomes: a test case for predicting lifestyles and emergence of pathogens.</title>
        <authorList>
            <person name="Haridas S."/>
            <person name="Albert R."/>
            <person name="Binder M."/>
            <person name="Bloem J."/>
            <person name="Labutti K."/>
            <person name="Salamov A."/>
            <person name="Andreopoulos B."/>
            <person name="Baker S."/>
            <person name="Barry K."/>
            <person name="Bills G."/>
            <person name="Bluhm B."/>
            <person name="Cannon C."/>
            <person name="Castanera R."/>
            <person name="Culley D."/>
            <person name="Daum C."/>
            <person name="Ezra D."/>
            <person name="Gonzalez J."/>
            <person name="Henrissat B."/>
            <person name="Kuo A."/>
            <person name="Liang C."/>
            <person name="Lipzen A."/>
            <person name="Lutzoni F."/>
            <person name="Magnuson J."/>
            <person name="Mondo S."/>
            <person name="Nolan M."/>
            <person name="Ohm R."/>
            <person name="Pangilinan J."/>
            <person name="Park H.-J."/>
            <person name="Ramirez L."/>
            <person name="Alfaro M."/>
            <person name="Sun H."/>
            <person name="Tritt A."/>
            <person name="Yoshinaga Y."/>
            <person name="Zwiers L.-H."/>
            <person name="Turgeon B."/>
            <person name="Goodwin S."/>
            <person name="Spatafora J."/>
            <person name="Crous P."/>
            <person name="Grigoriev I."/>
        </authorList>
    </citation>
    <scope>NUCLEOTIDE SEQUENCE</scope>
    <source>
        <strain evidence="2">CBS 115976</strain>
    </source>
</reference>
<protein>
    <submittedName>
        <fullName evidence="2">Uncharacterized protein</fullName>
    </submittedName>
</protein>
<accession>A0A6A6UDW5</accession>
<dbReference type="AlphaFoldDB" id="A0A6A6UDW5"/>
<feature type="region of interest" description="Disordered" evidence="1">
    <location>
        <begin position="101"/>
        <end position="146"/>
    </location>
</feature>
<evidence type="ECO:0000256" key="1">
    <source>
        <dbReference type="SAM" id="MobiDB-lite"/>
    </source>
</evidence>
<proteinExistence type="predicted"/>
<dbReference type="EMBL" id="MU004235">
    <property type="protein sequence ID" value="KAF2669593.1"/>
    <property type="molecule type" value="Genomic_DNA"/>
</dbReference>
<dbReference type="Proteomes" id="UP000799302">
    <property type="component" value="Unassembled WGS sequence"/>
</dbReference>
<evidence type="ECO:0000313" key="3">
    <source>
        <dbReference type="Proteomes" id="UP000799302"/>
    </source>
</evidence>
<organism evidence="2 3">
    <name type="scientific">Microthyrium microscopicum</name>
    <dbReference type="NCBI Taxonomy" id="703497"/>
    <lineage>
        <taxon>Eukaryota</taxon>
        <taxon>Fungi</taxon>
        <taxon>Dikarya</taxon>
        <taxon>Ascomycota</taxon>
        <taxon>Pezizomycotina</taxon>
        <taxon>Dothideomycetes</taxon>
        <taxon>Dothideomycetes incertae sedis</taxon>
        <taxon>Microthyriales</taxon>
        <taxon>Microthyriaceae</taxon>
        <taxon>Microthyrium</taxon>
    </lineage>
</organism>
<sequence length="146" mass="16429">MSSSSTNYVPAAEPASHATSLQDLMLQMSYLESSCIAYHAPPNTGSSSWLFRYCSAYEETQMQDDSPQEPKAPKPWPRDCPLCQERACHLLCPYMKASIKRQKDIQDQEASQDQKAVQDQGEAQGQEEVQDPQAKQHFVEDDGEKN</sequence>
<name>A0A6A6UDW5_9PEZI</name>
<keyword evidence="3" id="KW-1185">Reference proteome</keyword>